<dbReference type="CDD" id="cd09076">
    <property type="entry name" value="L1-EN"/>
    <property type="match status" value="1"/>
</dbReference>
<dbReference type="PANTHER" id="PTHR23227">
    <property type="entry name" value="BUCENTAUR RELATED"/>
    <property type="match status" value="1"/>
</dbReference>
<feature type="compositionally biased region" description="Polar residues" evidence="1">
    <location>
        <begin position="312"/>
        <end position="325"/>
    </location>
</feature>
<organism evidence="3">
    <name type="scientific">Cacopsylla melanoneura</name>
    <dbReference type="NCBI Taxonomy" id="428564"/>
    <lineage>
        <taxon>Eukaryota</taxon>
        <taxon>Metazoa</taxon>
        <taxon>Ecdysozoa</taxon>
        <taxon>Arthropoda</taxon>
        <taxon>Hexapoda</taxon>
        <taxon>Insecta</taxon>
        <taxon>Pterygota</taxon>
        <taxon>Neoptera</taxon>
        <taxon>Paraneoptera</taxon>
        <taxon>Hemiptera</taxon>
        <taxon>Sternorrhyncha</taxon>
        <taxon>Psylloidea</taxon>
        <taxon>Psyllidae</taxon>
        <taxon>Psyllinae</taxon>
        <taxon>Cacopsylla</taxon>
    </lineage>
</organism>
<dbReference type="Gene3D" id="3.60.10.10">
    <property type="entry name" value="Endonuclease/exonuclease/phosphatase"/>
    <property type="match status" value="1"/>
</dbReference>
<dbReference type="AlphaFoldDB" id="A0A8D8PY03"/>
<proteinExistence type="predicted"/>
<name>A0A8D8PY03_9HEMI</name>
<evidence type="ECO:0000313" key="3">
    <source>
        <dbReference type="EMBL" id="CAG6619387.1"/>
    </source>
</evidence>
<sequence>MNIKHAPATVQSLGTTRTVTQRNSALQQNCPGPSNGLRFGTRNNRHQEQTLKIGTLNIITMNNKIEECIDILIDIKLDILGLSEVKRKGCGCEELRSGFHIYWSGGDNAKNGVAIIVNKTIKDLVTEVTDRIIKMNIKLHDEIISILQFYAPQTGCPDSDKLDFETQLENHLRGDKNIIMGDMNAQVGADRTNQETVMGPWGYGNQNPEGERLIDLCIRNEMLLGNTWFKKRDSHKITRYSWDGRLKTLIDYIIISDSMKKWLKDVKVIPSVSLQSDHRLLVGSFRIKKLRRMHNSGKEDQIIQTQRRKSSRAVQSNNSKKYTNE</sequence>
<accession>A0A8D8PY03</accession>
<evidence type="ECO:0000259" key="2">
    <source>
        <dbReference type="Pfam" id="PF03372"/>
    </source>
</evidence>
<reference evidence="3" key="1">
    <citation type="submission" date="2021-05" db="EMBL/GenBank/DDBJ databases">
        <authorList>
            <person name="Alioto T."/>
            <person name="Alioto T."/>
            <person name="Gomez Garrido J."/>
        </authorList>
    </citation>
    <scope>NUCLEOTIDE SEQUENCE</scope>
</reference>
<dbReference type="SUPFAM" id="SSF56219">
    <property type="entry name" value="DNase I-like"/>
    <property type="match status" value="1"/>
</dbReference>
<protein>
    <submittedName>
        <fullName evidence="3">Craniofacial development protein 2</fullName>
    </submittedName>
</protein>
<dbReference type="GO" id="GO:0003824">
    <property type="term" value="F:catalytic activity"/>
    <property type="evidence" value="ECO:0007669"/>
    <property type="project" value="InterPro"/>
</dbReference>
<dbReference type="EMBL" id="HBUF01045315">
    <property type="protein sequence ID" value="CAG6619387.1"/>
    <property type="molecule type" value="Transcribed_RNA"/>
</dbReference>
<dbReference type="InterPro" id="IPR005135">
    <property type="entry name" value="Endo/exonuclease/phosphatase"/>
</dbReference>
<dbReference type="InterPro" id="IPR027124">
    <property type="entry name" value="Swc5/CFDP1/2"/>
</dbReference>
<dbReference type="PANTHER" id="PTHR23227:SF67">
    <property type="entry name" value="CRANIOFACIAL DEVELOPMENT PROTEIN 2-LIKE"/>
    <property type="match status" value="1"/>
</dbReference>
<feature type="domain" description="Endonuclease/exonuclease/phosphatase" evidence="2">
    <location>
        <begin position="62"/>
        <end position="278"/>
    </location>
</feature>
<dbReference type="InterPro" id="IPR036691">
    <property type="entry name" value="Endo/exonu/phosph_ase_sf"/>
</dbReference>
<feature type="region of interest" description="Disordered" evidence="1">
    <location>
        <begin position="296"/>
        <end position="325"/>
    </location>
</feature>
<dbReference type="Pfam" id="PF03372">
    <property type="entry name" value="Exo_endo_phos"/>
    <property type="match status" value="1"/>
</dbReference>
<evidence type="ECO:0000256" key="1">
    <source>
        <dbReference type="SAM" id="MobiDB-lite"/>
    </source>
</evidence>